<dbReference type="SUPFAM" id="SSF53474">
    <property type="entry name" value="alpha/beta-Hydrolases"/>
    <property type="match status" value="1"/>
</dbReference>
<dbReference type="Proteomes" id="UP000307790">
    <property type="component" value="Unassembled WGS sequence"/>
</dbReference>
<comment type="caution">
    <text evidence="1">The sequence shown here is derived from an EMBL/GenBank/DDBJ whole genome shotgun (WGS) entry which is preliminary data.</text>
</comment>
<name>A0A5R9IV98_9GAMM</name>
<reference evidence="1 2" key="1">
    <citation type="submission" date="2019-05" db="EMBL/GenBank/DDBJ databases">
        <title>Genome sequences of Thalassotalea litorea 1K03283.</title>
        <authorList>
            <person name="Zhang D."/>
        </authorList>
    </citation>
    <scope>NUCLEOTIDE SEQUENCE [LARGE SCALE GENOMIC DNA]</scope>
    <source>
        <strain evidence="1 2">MCCC 1K03283</strain>
    </source>
</reference>
<proteinExistence type="predicted"/>
<protein>
    <submittedName>
        <fullName evidence="1">Esterase YqiA</fullName>
    </submittedName>
</protein>
<dbReference type="InterPro" id="IPR008886">
    <property type="entry name" value="UPF0227/Esterase_YqiA"/>
</dbReference>
<gene>
    <name evidence="1" type="ORF">FE810_03075</name>
</gene>
<dbReference type="PANTHER" id="PTHR35602">
    <property type="entry name" value="ESTERASE YQIA-RELATED"/>
    <property type="match status" value="1"/>
</dbReference>
<dbReference type="PANTHER" id="PTHR35602:SF3">
    <property type="entry name" value="ESTERASE YQIA"/>
    <property type="match status" value="1"/>
</dbReference>
<sequence length="214" mass="24415">MKELSLNNSQILFIHGFNSSPKSLKAEKAREYFRQHFPDVEFHCPQLKNTPNDAVEQLQTIVRSRPMSTWYFIGSSLGGYFATYLAEKLQAKAVLINPAVRPFELLQEVLGEHTNPYTAETYHITSADLQSLREFCVGIESPLNFLVMVQTGDEVLDYRQAVEKYKQCQMIVQQGGDHSFVGFANMLNDIADFFQLQKTHLNNNSNNSTARLSR</sequence>
<accession>A0A5R9IV98</accession>
<evidence type="ECO:0000313" key="1">
    <source>
        <dbReference type="EMBL" id="TLU67281.1"/>
    </source>
</evidence>
<dbReference type="InterPro" id="IPR029058">
    <property type="entry name" value="AB_hydrolase_fold"/>
</dbReference>
<dbReference type="OrthoDB" id="9814831at2"/>
<dbReference type="AlphaFoldDB" id="A0A5R9IV98"/>
<evidence type="ECO:0000313" key="2">
    <source>
        <dbReference type="Proteomes" id="UP000307790"/>
    </source>
</evidence>
<dbReference type="EMBL" id="VCBC01000003">
    <property type="protein sequence ID" value="TLU67281.1"/>
    <property type="molecule type" value="Genomic_DNA"/>
</dbReference>
<keyword evidence="2" id="KW-1185">Reference proteome</keyword>
<organism evidence="1 2">
    <name type="scientific">Thalassotalea litorea</name>
    <dbReference type="NCBI Taxonomy" id="2020715"/>
    <lineage>
        <taxon>Bacteria</taxon>
        <taxon>Pseudomonadati</taxon>
        <taxon>Pseudomonadota</taxon>
        <taxon>Gammaproteobacteria</taxon>
        <taxon>Alteromonadales</taxon>
        <taxon>Colwelliaceae</taxon>
        <taxon>Thalassotalea</taxon>
    </lineage>
</organism>
<dbReference type="Pfam" id="PF05728">
    <property type="entry name" value="UPF0227"/>
    <property type="match status" value="1"/>
</dbReference>
<dbReference type="Gene3D" id="3.40.50.1820">
    <property type="entry name" value="alpha/beta hydrolase"/>
    <property type="match status" value="1"/>
</dbReference>